<protein>
    <submittedName>
        <fullName evidence="1">Uncharacterized protein</fullName>
    </submittedName>
</protein>
<evidence type="ECO:0000313" key="2">
    <source>
        <dbReference type="Proteomes" id="UP000298234"/>
    </source>
</evidence>
<gene>
    <name evidence="1" type="ORF">E3D37_15875</name>
</gene>
<dbReference type="RefSeq" id="WP_134256191.1">
    <property type="nucleotide sequence ID" value="NZ_SNSG01000013.1"/>
</dbReference>
<dbReference type="AlphaFoldDB" id="A0AAX2RRX2"/>
<evidence type="ECO:0000313" key="1">
    <source>
        <dbReference type="EMBL" id="TEU47482.1"/>
    </source>
</evidence>
<sequence length="127" mass="14630">MRMSLALYEDRFKAVVLEHMLTDMPHDEWTRLRSFAEQRQNYVSPSFVADLGATPKELIEAALSEDSISLNEMLVPKFRENAVEVGRIDDYPVMYVKGRGIYAWGNDPKDGFTLTVWVTHPAYPPDY</sequence>
<dbReference type="EMBL" id="SNSQ01000016">
    <property type="protein sequence ID" value="TEU47482.1"/>
    <property type="molecule type" value="Genomic_DNA"/>
</dbReference>
<reference evidence="1 2" key="1">
    <citation type="submission" date="2019-03" db="EMBL/GenBank/DDBJ databases">
        <title>Burkholderia cepacia outbreak.</title>
        <authorList>
            <person name="Farzana R."/>
            <person name="Walsh T.R."/>
        </authorList>
    </citation>
    <scope>NUCLEOTIDE SEQUENCE [LARGE SCALE GENOMIC DNA]</scope>
    <source>
        <strain evidence="2">d13</strain>
    </source>
</reference>
<accession>A0AAX2RRX2</accession>
<organism evidence="1 2">
    <name type="scientific">Burkholderia cepacia</name>
    <name type="common">Pseudomonas cepacia</name>
    <dbReference type="NCBI Taxonomy" id="292"/>
    <lineage>
        <taxon>Bacteria</taxon>
        <taxon>Pseudomonadati</taxon>
        <taxon>Pseudomonadota</taxon>
        <taxon>Betaproteobacteria</taxon>
        <taxon>Burkholderiales</taxon>
        <taxon>Burkholderiaceae</taxon>
        <taxon>Burkholderia</taxon>
        <taxon>Burkholderia cepacia complex</taxon>
    </lineage>
</organism>
<name>A0AAX2RRX2_BURCE</name>
<proteinExistence type="predicted"/>
<comment type="caution">
    <text evidence="1">The sequence shown here is derived from an EMBL/GenBank/DDBJ whole genome shotgun (WGS) entry which is preliminary data.</text>
</comment>
<dbReference type="Proteomes" id="UP000298234">
    <property type="component" value="Unassembled WGS sequence"/>
</dbReference>